<feature type="signal peptide" evidence="2">
    <location>
        <begin position="1"/>
        <end position="20"/>
    </location>
</feature>
<evidence type="ECO:0008006" key="5">
    <source>
        <dbReference type="Google" id="ProtNLM"/>
    </source>
</evidence>
<comment type="caution">
    <text evidence="3">The sequence shown here is derived from an EMBL/GenBank/DDBJ whole genome shotgun (WGS) entry which is preliminary data.</text>
</comment>
<sequence length="193" mass="20405">MKRSASLFLLGIAAAGCVRGFVAGSAPVEDDRSIVFPQFFEQAPIQVGTSEQPVVLDGAVIRALTLAANDYLPPDRSEAPCTDRRMSHVFRVIEREDIVFVRIDMDPSACAGSQPGLDSGVRYAISRDGRILRRILDGMEPYIPFADGGVLEKAAPGVSPSFDPAHPRPLPFLDASSDAGVAPDAGGADAQAP</sequence>
<feature type="compositionally biased region" description="Low complexity" evidence="1">
    <location>
        <begin position="174"/>
        <end position="193"/>
    </location>
</feature>
<dbReference type="AlphaFoldDB" id="A0A7X4YE41"/>
<evidence type="ECO:0000256" key="1">
    <source>
        <dbReference type="SAM" id="MobiDB-lite"/>
    </source>
</evidence>
<dbReference type="Proteomes" id="UP000537825">
    <property type="component" value="Unassembled WGS sequence"/>
</dbReference>
<evidence type="ECO:0000313" key="3">
    <source>
        <dbReference type="EMBL" id="NBC43773.1"/>
    </source>
</evidence>
<feature type="chain" id="PRO_5030845881" description="Lipoprotein" evidence="2">
    <location>
        <begin position="21"/>
        <end position="193"/>
    </location>
</feature>
<dbReference type="EMBL" id="JAAAPK010000008">
    <property type="protein sequence ID" value="NBC43773.1"/>
    <property type="molecule type" value="Genomic_DNA"/>
</dbReference>
<keyword evidence="2" id="KW-0732">Signal</keyword>
<proteinExistence type="predicted"/>
<dbReference type="RefSeq" id="WP_139920333.1">
    <property type="nucleotide sequence ID" value="NZ_CBCSLE010000190.1"/>
</dbReference>
<feature type="region of interest" description="Disordered" evidence="1">
    <location>
        <begin position="157"/>
        <end position="193"/>
    </location>
</feature>
<accession>A0A7X4YE41</accession>
<reference evidence="3 4" key="1">
    <citation type="submission" date="2020-01" db="EMBL/GenBank/DDBJ databases">
        <title>The draft genome sequence of Corallococcus exiguus DSM 14696.</title>
        <authorList>
            <person name="Zhang X."/>
            <person name="Zhu H."/>
        </authorList>
    </citation>
    <scope>NUCLEOTIDE SEQUENCE [LARGE SCALE GENOMIC DNA]</scope>
    <source>
        <strain evidence="3 4">DSM 14696</strain>
    </source>
</reference>
<protein>
    <recommendedName>
        <fullName evidence="5">Lipoprotein</fullName>
    </recommendedName>
</protein>
<name>A0A7X4YE41_9BACT</name>
<evidence type="ECO:0000256" key="2">
    <source>
        <dbReference type="SAM" id="SignalP"/>
    </source>
</evidence>
<keyword evidence="4" id="KW-1185">Reference proteome</keyword>
<gene>
    <name evidence="3" type="ORF">GTZ93_28595</name>
</gene>
<evidence type="ECO:0000313" key="4">
    <source>
        <dbReference type="Proteomes" id="UP000537825"/>
    </source>
</evidence>
<organism evidence="3 4">
    <name type="scientific">Corallococcus exiguus</name>
    <dbReference type="NCBI Taxonomy" id="83462"/>
    <lineage>
        <taxon>Bacteria</taxon>
        <taxon>Pseudomonadati</taxon>
        <taxon>Myxococcota</taxon>
        <taxon>Myxococcia</taxon>
        <taxon>Myxococcales</taxon>
        <taxon>Cystobacterineae</taxon>
        <taxon>Myxococcaceae</taxon>
        <taxon>Corallococcus</taxon>
    </lineage>
</organism>
<dbReference type="PROSITE" id="PS51257">
    <property type="entry name" value="PROKAR_LIPOPROTEIN"/>
    <property type="match status" value="1"/>
</dbReference>